<reference evidence="1 2" key="1">
    <citation type="submission" date="2020-04" db="EMBL/GenBank/DDBJ databases">
        <title>MicrobeNet Type strains.</title>
        <authorList>
            <person name="Nicholson A.C."/>
        </authorList>
    </citation>
    <scope>NUCLEOTIDE SEQUENCE [LARGE SCALE GENOMIC DNA]</scope>
    <source>
        <strain evidence="1 2">CCUG 61472</strain>
    </source>
</reference>
<dbReference type="Proteomes" id="UP000549765">
    <property type="component" value="Unassembled WGS sequence"/>
</dbReference>
<gene>
    <name evidence="1" type="ORF">HF964_08045</name>
</gene>
<sequence length="224" mass="26164">MYKALLFDLDDTLLDFKAAEDYAFKKLLQESNIPYNQQLFLQYDEINQNLWRQLEEQIITKQYLFDQRFTRFFEALGYDELDGIAAERRFRQLLGEGAFLMPNAKETLSKLKSAGYKLYTASNGVYQTQIRRMQATKILEFFDGHFISEMVGYEKPNPKFFDYILDELNLAKKDVLMIGDGLNSDIKGALMSNIDCVYYDFKNQSQANCAQYTIKSLLELLTLI</sequence>
<dbReference type="Pfam" id="PF00702">
    <property type="entry name" value="Hydrolase"/>
    <property type="match status" value="1"/>
</dbReference>
<dbReference type="GO" id="GO:0008253">
    <property type="term" value="F:5'-nucleotidase activity"/>
    <property type="evidence" value="ECO:0007669"/>
    <property type="project" value="InterPro"/>
</dbReference>
<comment type="caution">
    <text evidence="1">The sequence shown here is derived from an EMBL/GenBank/DDBJ whole genome shotgun (WGS) entry which is preliminary data.</text>
</comment>
<dbReference type="PRINTS" id="PR00413">
    <property type="entry name" value="HADHALOGNASE"/>
</dbReference>
<dbReference type="SUPFAM" id="SSF56784">
    <property type="entry name" value="HAD-like"/>
    <property type="match status" value="1"/>
</dbReference>
<organism evidence="1 2">
    <name type="scientific">Periweissella fabalis</name>
    <dbReference type="NCBI Taxonomy" id="1070421"/>
    <lineage>
        <taxon>Bacteria</taxon>
        <taxon>Bacillati</taxon>
        <taxon>Bacillota</taxon>
        <taxon>Bacilli</taxon>
        <taxon>Lactobacillales</taxon>
        <taxon>Lactobacillaceae</taxon>
        <taxon>Periweissella</taxon>
    </lineage>
</organism>
<dbReference type="Gene3D" id="3.40.50.1000">
    <property type="entry name" value="HAD superfamily/HAD-like"/>
    <property type="match status" value="1"/>
</dbReference>
<dbReference type="AlphaFoldDB" id="A0A7X6N663"/>
<dbReference type="InterPro" id="IPR011951">
    <property type="entry name" value="HAD-SF_hydro_IA_YjjG/PynA"/>
</dbReference>
<evidence type="ECO:0000313" key="2">
    <source>
        <dbReference type="Proteomes" id="UP000549765"/>
    </source>
</evidence>
<dbReference type="PANTHER" id="PTHR47478:SF1">
    <property type="entry name" value="PYRIMIDINE 5'-NUCLEOTIDASE YJJG"/>
    <property type="match status" value="1"/>
</dbReference>
<keyword evidence="2" id="KW-1185">Reference proteome</keyword>
<accession>A0A7X6N663</accession>
<dbReference type="InterPro" id="IPR052550">
    <property type="entry name" value="Pyrimidine_5'-ntase_YjjG"/>
</dbReference>
<dbReference type="NCBIfam" id="TIGR02254">
    <property type="entry name" value="YjjG_YfnB"/>
    <property type="match status" value="1"/>
</dbReference>
<dbReference type="SFLD" id="SFLDG01129">
    <property type="entry name" value="C1.5:_HAD__Beta-PGM__Phosphata"/>
    <property type="match status" value="1"/>
</dbReference>
<proteinExistence type="predicted"/>
<dbReference type="InterPro" id="IPR023214">
    <property type="entry name" value="HAD_sf"/>
</dbReference>
<dbReference type="InterPro" id="IPR023198">
    <property type="entry name" value="PGP-like_dom2"/>
</dbReference>
<dbReference type="SFLD" id="SFLDG01135">
    <property type="entry name" value="C1.5.6:_HAD__Beta-PGM__Phospha"/>
    <property type="match status" value="1"/>
</dbReference>
<dbReference type="EMBL" id="JAAXPN010000009">
    <property type="protein sequence ID" value="NKZ24743.1"/>
    <property type="molecule type" value="Genomic_DNA"/>
</dbReference>
<dbReference type="SFLD" id="SFLDS00003">
    <property type="entry name" value="Haloacid_Dehalogenase"/>
    <property type="match status" value="1"/>
</dbReference>
<evidence type="ECO:0000313" key="1">
    <source>
        <dbReference type="EMBL" id="NKZ24743.1"/>
    </source>
</evidence>
<dbReference type="PANTHER" id="PTHR47478">
    <property type="match status" value="1"/>
</dbReference>
<dbReference type="InterPro" id="IPR036412">
    <property type="entry name" value="HAD-like_sf"/>
</dbReference>
<dbReference type="NCBIfam" id="TIGR01549">
    <property type="entry name" value="HAD-SF-IA-v1"/>
    <property type="match status" value="1"/>
</dbReference>
<dbReference type="RefSeq" id="WP_168722537.1">
    <property type="nucleotide sequence ID" value="NZ_JAAXPN010000009.1"/>
</dbReference>
<dbReference type="Gene3D" id="1.10.150.240">
    <property type="entry name" value="Putative phosphatase, domain 2"/>
    <property type="match status" value="1"/>
</dbReference>
<protein>
    <submittedName>
        <fullName evidence="1">Noncanonical pyrimidine nucleotidase, YjjG family</fullName>
    </submittedName>
</protein>
<dbReference type="InterPro" id="IPR006439">
    <property type="entry name" value="HAD-SF_hydro_IA"/>
</dbReference>
<name>A0A7X6N663_9LACO</name>